<evidence type="ECO:0000313" key="4">
    <source>
        <dbReference type="Proteomes" id="UP000444721"/>
    </source>
</evidence>
<feature type="transmembrane region" description="Helical" evidence="1">
    <location>
        <begin position="382"/>
        <end position="401"/>
    </location>
</feature>
<keyword evidence="1" id="KW-1133">Transmembrane helix</keyword>
<proteinExistence type="predicted"/>
<organism evidence="3 4">
    <name type="scientific">Naegleria fowleri</name>
    <name type="common">Brain eating amoeba</name>
    <dbReference type="NCBI Taxonomy" id="5763"/>
    <lineage>
        <taxon>Eukaryota</taxon>
        <taxon>Discoba</taxon>
        <taxon>Heterolobosea</taxon>
        <taxon>Tetramitia</taxon>
        <taxon>Eutetramitia</taxon>
        <taxon>Vahlkampfiidae</taxon>
        <taxon>Naegleria</taxon>
    </lineage>
</organism>
<gene>
    <name evidence="3" type="ORF">FDP41_005067</name>
</gene>
<dbReference type="GeneID" id="68112285"/>
<dbReference type="EMBL" id="VFQX01000043">
    <property type="protein sequence ID" value="KAF0975740.1"/>
    <property type="molecule type" value="Genomic_DNA"/>
</dbReference>
<accession>A0A6A5BP90</accession>
<dbReference type="Pfam" id="PF00615">
    <property type="entry name" value="RGS"/>
    <property type="match status" value="1"/>
</dbReference>
<name>A0A6A5BP90_NAEFO</name>
<keyword evidence="1" id="KW-0472">Membrane</keyword>
<keyword evidence="4" id="KW-1185">Reference proteome</keyword>
<protein>
    <recommendedName>
        <fullName evidence="2">RGS domain-containing protein</fullName>
    </recommendedName>
</protein>
<feature type="transmembrane region" description="Helical" evidence="1">
    <location>
        <begin position="313"/>
        <end position="333"/>
    </location>
</feature>
<evidence type="ECO:0000313" key="3">
    <source>
        <dbReference type="EMBL" id="KAF0975740.1"/>
    </source>
</evidence>
<feature type="transmembrane region" description="Helical" evidence="1">
    <location>
        <begin position="128"/>
        <end position="153"/>
    </location>
</feature>
<dbReference type="VEuPathDB" id="AmoebaDB:NfTy_051380"/>
<feature type="domain" description="RGS" evidence="2">
    <location>
        <begin position="434"/>
        <end position="496"/>
    </location>
</feature>
<dbReference type="Gene3D" id="1.10.167.10">
    <property type="entry name" value="Regulator of G-protein Signalling 4, domain 2"/>
    <property type="match status" value="1"/>
</dbReference>
<dbReference type="PROSITE" id="PS50132">
    <property type="entry name" value="RGS"/>
    <property type="match status" value="1"/>
</dbReference>
<dbReference type="RefSeq" id="XP_044560453.1">
    <property type="nucleotide sequence ID" value="XM_044708551.1"/>
</dbReference>
<comment type="caution">
    <text evidence="3">The sequence shown here is derived from an EMBL/GenBank/DDBJ whole genome shotgun (WGS) entry which is preliminary data.</text>
</comment>
<dbReference type="VEuPathDB" id="AmoebaDB:NF0080310"/>
<dbReference type="VEuPathDB" id="AmoebaDB:NF0131610"/>
<feature type="transmembrane region" description="Helical" evidence="1">
    <location>
        <begin position="36"/>
        <end position="62"/>
    </location>
</feature>
<dbReference type="SUPFAM" id="SSF48097">
    <property type="entry name" value="Regulator of G-protein signaling, RGS"/>
    <property type="match status" value="1"/>
</dbReference>
<dbReference type="InterPro" id="IPR044926">
    <property type="entry name" value="RGS_subdomain_2"/>
</dbReference>
<reference evidence="3 4" key="1">
    <citation type="journal article" date="2019" name="Sci. Rep.">
        <title>Nanopore sequencing improves the draft genome of the human pathogenic amoeba Naegleria fowleri.</title>
        <authorList>
            <person name="Liechti N."/>
            <person name="Schurch N."/>
            <person name="Bruggmann R."/>
            <person name="Wittwer M."/>
        </authorList>
    </citation>
    <scope>NUCLEOTIDE SEQUENCE [LARGE SCALE GENOMIC DNA]</scope>
    <source>
        <strain evidence="3 4">ATCC 30894</strain>
    </source>
</reference>
<keyword evidence="1" id="KW-0812">Transmembrane</keyword>
<evidence type="ECO:0000259" key="2">
    <source>
        <dbReference type="PROSITE" id="PS50132"/>
    </source>
</evidence>
<feature type="transmembrane region" description="Helical" evidence="1">
    <location>
        <begin position="83"/>
        <end position="108"/>
    </location>
</feature>
<dbReference type="Proteomes" id="UP000444721">
    <property type="component" value="Unassembled WGS sequence"/>
</dbReference>
<dbReference type="VEuPathDB" id="AmoebaDB:FDP41_005067"/>
<feature type="transmembrane region" description="Helical" evidence="1">
    <location>
        <begin position="251"/>
        <end position="270"/>
    </location>
</feature>
<dbReference type="OrthoDB" id="196547at2759"/>
<evidence type="ECO:0000256" key="1">
    <source>
        <dbReference type="SAM" id="Phobius"/>
    </source>
</evidence>
<dbReference type="InterPro" id="IPR036305">
    <property type="entry name" value="RGS_sf"/>
</dbReference>
<feature type="transmembrane region" description="Helical" evidence="1">
    <location>
        <begin position="345"/>
        <end position="362"/>
    </location>
</feature>
<sequence length="646" mass="73520">MDMNNSSSSWNDTLVCHPILLAQGNKSQLGLCDDEISALVIASLVLVCHVFLLFTSLFGFIYKLHQLKKLEMNSTTKRNGQQVNFLTVARNPALMIIGALAGFIYNVVISGRVLIGRKNYPCFIYSLIYYLSVPIMASTIILRFIRLIVLSWLNNVKVRIAKREMILPTVIMKNKEIQMSEVTKSQETSLTSALVPSLENVTSDTAPQNHTITIPQQDSEEEIIFRKETFLESFEKGRLLNFLKFLVSSKFIFLFYGIVCFVHISIYLIIGGVDYYHFMNGIRSDNKRQSFMIDTFLFSTSGCGNGSYSTTLFITYLALYASFGVIFAIIALFMKRDVWFVKMEIVFTVINWVFFALLYGIPSLFTQVTTLVDYYVPVANSVEIACMMDTFISITLPVFVYQEIDKRRKKSLHIESSTTVSSSLSTQHDEYPNRIRKILTNEKWNSLFLQFSEKCFASEDILMWHAVEQFKKVTSEKLRIELFLKICDTYLRIGAPLELNIPRKEFGVPEIMDLYLSLRSSNRQISALTPMKDLSQSNTLTTIPKLGNSTVNTPHATDIPVVSNPTMKRLSVNALTTPANETHHANNPSQNGMYLSPSNVTTTTTTHAFSIPNDIFDRIQICCEHNLLDNFSRFELVYNDDLKSIL</sequence>
<dbReference type="AlphaFoldDB" id="A0A6A5BP90"/>
<dbReference type="InterPro" id="IPR016137">
    <property type="entry name" value="RGS"/>
</dbReference>